<accession>A0A9P4R3Q1</accession>
<dbReference type="SUPFAM" id="SSF53474">
    <property type="entry name" value="alpha/beta-Hydrolases"/>
    <property type="match status" value="1"/>
</dbReference>
<evidence type="ECO:0000256" key="5">
    <source>
        <dbReference type="ARBA" id="ARBA00022827"/>
    </source>
</evidence>
<name>A0A9P4R3Q1_9PLEO</name>
<dbReference type="EMBL" id="ML996125">
    <property type="protein sequence ID" value="KAF2736450.1"/>
    <property type="molecule type" value="Genomic_DNA"/>
</dbReference>
<comment type="pathway">
    <text evidence="12">Steroid metabolism; cholesterol degradation.</text>
</comment>
<evidence type="ECO:0000256" key="12">
    <source>
        <dbReference type="ARBA" id="ARBA00049645"/>
    </source>
</evidence>
<proteinExistence type="inferred from homology"/>
<sequence length="1200" mass="131785">MKAEYDVVVIGSGYGGSVAASRMARVGKQVVILELGLERWPGEYPTNLKEAAREFHWSGAKDFENTTHGRPTGLYHVIKGDGQNVFVANGLGGTSLVNANVFLRADLRSLGLGEWPRDIREDPYSLNAYYARAESMLQPSSYPSSYPTPSKLSVFEEQAAITGQHANFYRVPQTTVFRDGLNSSGVGMNASTGSGQDMTGVNDGSKNSVLMNYIPDAWNHGAEIFCECEVRHVEKDPSGNGYIVFFVWRGAGREKLKRQFDEQLMWVRAREFVFMGAGAMGTTEILLRSKARGLSISPLVGQKISGNGDKLSFGYNTERIVNGVGRDSHPPGTLPCGPTITGVIDNRGSRASPNVLDAHVIQEGAIPEAASPLIQYLLDQCPSKSPPTKWNMLKRLIARLRTMLFGSYALGSSINTTITYLVMSHDHNEAIMTLHNDQPKLQFLGRERHTHAKYLQGVLTKMTHAIGGTFIDASPETTVHPLGGARMAYDGTGRTGAVNSTGQLFCDVGANVHEGIICVDASVVPRSLAVNPMATITALAERTCDLLIKKNGWTVDESPNGKLNLYGKPAKVAPISNDVVENSSILQQSDGQDGIRFSEVMEGSMYIGDDIIDFDITDSVARGASSTARLFITVHVPSVEKLTNVSVYAAMVTGTLSCGAISQHPLLITKGRLQFFVTDDTVSDATNIKYKLKVASTNGETFLVEGRKKIDSRMSFSILQAWKATTNLYMTIQRPDGSIIGRGILRISLSNFINELRTIEPDEDNAPSQKLYAPARFVYFFATNVLKYIFSPIRALDYPNDSRTGFLRKPMPRITTITAQDGVVTTMKIWDPLPDTPKHIMPILLIPGASVDDQIFSCPTIHTNTIDYFTTLGYRCYVSIPRFGINEVAKQGWTCYDARWDIKAAMEYVREQENGRKFYAIVHCLGSISTSIALLTGVVNAEWMAGMTSSQVFCDLRFSKDNVLKAKTPTLANLYRSIAGPWLDLHSSPSSPQPQFLLDQLLRFYPVGPTREICNSTVCHRDSLVFGRCFTHANLNHATHAHLASYFSGIHMNFLTHLMTMGARAPHHVRSNLNPRPNSPPPPISSDTSFADLVTPPNIQRLAGLKIQFVSGGASAVYDPLSTATTYGELRDRFGSEGYERVVLEGYGHLDTWMGRESVGDVFPRVRGWVERCEKGGEEGSVGIMEGKEGKGWFGGWGNR</sequence>
<dbReference type="GO" id="GO:0004769">
    <property type="term" value="F:steroid Delta-isomerase activity"/>
    <property type="evidence" value="ECO:0007669"/>
    <property type="project" value="UniProtKB-EC"/>
</dbReference>
<evidence type="ECO:0000256" key="15">
    <source>
        <dbReference type="ARBA" id="ARBA00049778"/>
    </source>
</evidence>
<gene>
    <name evidence="18" type="ORF">EJ04DRAFT_542514</name>
</gene>
<feature type="domain" description="Glucose-methanol-choline oxidoreductase N-terminal" evidence="16">
    <location>
        <begin position="7"/>
        <end position="289"/>
    </location>
</feature>
<feature type="domain" description="Glucose-methanol-choline oxidoreductase C-terminal" evidence="17">
    <location>
        <begin position="470"/>
        <end position="540"/>
    </location>
</feature>
<dbReference type="PANTHER" id="PTHR47470:SF1">
    <property type="entry name" value="FAD-DEPENDENT OXIDOREDUCTASE 2 FAD BINDING DOMAIN-CONTAINING PROTEIN"/>
    <property type="match status" value="1"/>
</dbReference>
<keyword evidence="3" id="KW-0153">Cholesterol metabolism</keyword>
<dbReference type="PRINTS" id="PR00411">
    <property type="entry name" value="PNDRDTASEI"/>
</dbReference>
<dbReference type="InterPro" id="IPR007867">
    <property type="entry name" value="GMC_OxRtase_C"/>
</dbReference>
<evidence type="ECO:0000256" key="1">
    <source>
        <dbReference type="ARBA" id="ARBA00001974"/>
    </source>
</evidence>
<evidence type="ECO:0000313" key="18">
    <source>
        <dbReference type="EMBL" id="KAF2736450.1"/>
    </source>
</evidence>
<dbReference type="AlphaFoldDB" id="A0A9P4R3Q1"/>
<dbReference type="InterPro" id="IPR036188">
    <property type="entry name" value="FAD/NAD-bd_sf"/>
</dbReference>
<keyword evidence="8" id="KW-1207">Sterol metabolism</keyword>
<comment type="caution">
    <text evidence="18">The sequence shown here is derived from an EMBL/GenBank/DDBJ whole genome shotgun (WGS) entry which is preliminary data.</text>
</comment>
<keyword evidence="19" id="KW-1185">Reference proteome</keyword>
<keyword evidence="5" id="KW-0274">FAD</keyword>
<dbReference type="SUPFAM" id="SSF51905">
    <property type="entry name" value="FAD/NAD(P)-binding domain"/>
    <property type="match status" value="1"/>
</dbReference>
<evidence type="ECO:0000259" key="16">
    <source>
        <dbReference type="Pfam" id="PF00732"/>
    </source>
</evidence>
<keyword evidence="10" id="KW-0413">Isomerase</keyword>
<evidence type="ECO:0000256" key="6">
    <source>
        <dbReference type="ARBA" id="ARBA00023002"/>
    </source>
</evidence>
<dbReference type="GO" id="GO:0050660">
    <property type="term" value="F:flavin adenine dinucleotide binding"/>
    <property type="evidence" value="ECO:0007669"/>
    <property type="project" value="InterPro"/>
</dbReference>
<dbReference type="Proteomes" id="UP000799444">
    <property type="component" value="Unassembled WGS sequence"/>
</dbReference>
<reference evidence="18" key="1">
    <citation type="journal article" date="2020" name="Stud. Mycol.">
        <title>101 Dothideomycetes genomes: a test case for predicting lifestyles and emergence of pathogens.</title>
        <authorList>
            <person name="Haridas S."/>
            <person name="Albert R."/>
            <person name="Binder M."/>
            <person name="Bloem J."/>
            <person name="Labutti K."/>
            <person name="Salamov A."/>
            <person name="Andreopoulos B."/>
            <person name="Baker S."/>
            <person name="Barry K."/>
            <person name="Bills G."/>
            <person name="Bluhm B."/>
            <person name="Cannon C."/>
            <person name="Castanera R."/>
            <person name="Culley D."/>
            <person name="Daum C."/>
            <person name="Ezra D."/>
            <person name="Gonzalez J."/>
            <person name="Henrissat B."/>
            <person name="Kuo A."/>
            <person name="Liang C."/>
            <person name="Lipzen A."/>
            <person name="Lutzoni F."/>
            <person name="Magnuson J."/>
            <person name="Mondo S."/>
            <person name="Nolan M."/>
            <person name="Ohm R."/>
            <person name="Pangilinan J."/>
            <person name="Park H.-J."/>
            <person name="Ramirez L."/>
            <person name="Alfaro M."/>
            <person name="Sun H."/>
            <person name="Tritt A."/>
            <person name="Yoshinaga Y."/>
            <person name="Zwiers L.-H."/>
            <person name="Turgeon B."/>
            <person name="Goodwin S."/>
            <person name="Spatafora J."/>
            <person name="Crous P."/>
            <person name="Grigoriev I."/>
        </authorList>
    </citation>
    <scope>NUCLEOTIDE SEQUENCE</scope>
    <source>
        <strain evidence="18">CBS 125425</strain>
    </source>
</reference>
<evidence type="ECO:0000256" key="4">
    <source>
        <dbReference type="ARBA" id="ARBA00022630"/>
    </source>
</evidence>
<comment type="cofactor">
    <cofactor evidence="1">
        <name>FAD</name>
        <dbReference type="ChEBI" id="CHEBI:57692"/>
    </cofactor>
</comment>
<dbReference type="GO" id="GO:0008203">
    <property type="term" value="P:cholesterol metabolic process"/>
    <property type="evidence" value="ECO:0007669"/>
    <property type="project" value="UniProtKB-KW"/>
</dbReference>
<evidence type="ECO:0000256" key="14">
    <source>
        <dbReference type="ARBA" id="ARBA00049744"/>
    </source>
</evidence>
<dbReference type="Pfam" id="PF00732">
    <property type="entry name" value="GMC_oxred_N"/>
    <property type="match status" value="1"/>
</dbReference>
<dbReference type="EC" id="5.3.3.1" evidence="11"/>
<dbReference type="Pfam" id="PF05199">
    <property type="entry name" value="GMC_oxred_C"/>
    <property type="match status" value="1"/>
</dbReference>
<dbReference type="Gene3D" id="3.50.50.60">
    <property type="entry name" value="FAD/NAD(P)-binding domain"/>
    <property type="match status" value="3"/>
</dbReference>
<keyword evidence="9" id="KW-0753">Steroid metabolism</keyword>
<dbReference type="PANTHER" id="PTHR47470">
    <property type="entry name" value="CHOLESTEROL OXIDASE"/>
    <property type="match status" value="1"/>
</dbReference>
<dbReference type="Gene3D" id="3.40.50.1820">
    <property type="entry name" value="alpha/beta hydrolase"/>
    <property type="match status" value="1"/>
</dbReference>
<evidence type="ECO:0000313" key="19">
    <source>
        <dbReference type="Proteomes" id="UP000799444"/>
    </source>
</evidence>
<dbReference type="InterPro" id="IPR029058">
    <property type="entry name" value="AB_hydrolase_fold"/>
</dbReference>
<dbReference type="EC" id="1.1.3.6" evidence="13"/>
<keyword evidence="7" id="KW-0443">Lipid metabolism</keyword>
<evidence type="ECO:0000256" key="11">
    <source>
        <dbReference type="ARBA" id="ARBA00038856"/>
    </source>
</evidence>
<evidence type="ECO:0000256" key="9">
    <source>
        <dbReference type="ARBA" id="ARBA00023221"/>
    </source>
</evidence>
<dbReference type="InterPro" id="IPR052542">
    <property type="entry name" value="Cholesterol_Oxidase"/>
</dbReference>
<dbReference type="InterPro" id="IPR000172">
    <property type="entry name" value="GMC_OxRdtase_N"/>
</dbReference>
<evidence type="ECO:0000256" key="10">
    <source>
        <dbReference type="ARBA" id="ARBA00023235"/>
    </source>
</evidence>
<dbReference type="OrthoDB" id="9974421at2759"/>
<comment type="similarity">
    <text evidence="2">Belongs to the GMC oxidoreductase family.</text>
</comment>
<evidence type="ECO:0000259" key="17">
    <source>
        <dbReference type="Pfam" id="PF05199"/>
    </source>
</evidence>
<keyword evidence="4" id="KW-0285">Flavoprotein</keyword>
<evidence type="ECO:0000256" key="7">
    <source>
        <dbReference type="ARBA" id="ARBA00023098"/>
    </source>
</evidence>
<evidence type="ECO:0000256" key="2">
    <source>
        <dbReference type="ARBA" id="ARBA00010790"/>
    </source>
</evidence>
<organism evidence="18 19">
    <name type="scientific">Polyplosphaeria fusca</name>
    <dbReference type="NCBI Taxonomy" id="682080"/>
    <lineage>
        <taxon>Eukaryota</taxon>
        <taxon>Fungi</taxon>
        <taxon>Dikarya</taxon>
        <taxon>Ascomycota</taxon>
        <taxon>Pezizomycotina</taxon>
        <taxon>Dothideomycetes</taxon>
        <taxon>Pleosporomycetidae</taxon>
        <taxon>Pleosporales</taxon>
        <taxon>Tetraplosphaeriaceae</taxon>
        <taxon>Polyplosphaeria</taxon>
    </lineage>
</organism>
<dbReference type="GO" id="GO:0016995">
    <property type="term" value="F:cholesterol oxidase activity"/>
    <property type="evidence" value="ECO:0007669"/>
    <property type="project" value="UniProtKB-EC"/>
</dbReference>
<evidence type="ECO:0000256" key="8">
    <source>
        <dbReference type="ARBA" id="ARBA00023166"/>
    </source>
</evidence>
<keyword evidence="6" id="KW-0560">Oxidoreductase</keyword>
<evidence type="ECO:0000256" key="13">
    <source>
        <dbReference type="ARBA" id="ARBA00049723"/>
    </source>
</evidence>
<protein>
    <recommendedName>
        <fullName evidence="14">Cholesterol oxidase</fullName>
        <ecNumber evidence="13">1.1.3.6</ecNumber>
        <ecNumber evidence="11">5.3.3.1</ecNumber>
    </recommendedName>
    <alternativeName>
        <fullName evidence="15">Cholesterol isomerase</fullName>
    </alternativeName>
</protein>
<evidence type="ECO:0000256" key="3">
    <source>
        <dbReference type="ARBA" id="ARBA00022548"/>
    </source>
</evidence>